<evidence type="ECO:0000313" key="3">
    <source>
        <dbReference type="Proteomes" id="UP000002668"/>
    </source>
</evidence>
<dbReference type="Proteomes" id="UP000002668">
    <property type="component" value="Genome"/>
</dbReference>
<dbReference type="HOGENOM" id="CLU_1555536_0_0_1"/>
<dbReference type="AlphaFoldDB" id="E4ZSC2"/>
<gene>
    <name evidence="2" type="ORF">LEMA_P122810.1</name>
</gene>
<sequence>MAQADKYHRAVSGRSRMPQDGSIAGSKLQESVAASPCPAVFPRRDCDGPRGNTVSVGSSDPGGTIGRESFPHCRLPWGAAAKRAVSAMRDGMGPMRRLGQSWVQMKKESSSGCWVIGSIAAGLQAAAQASITRPTDLTGKKETHRDGLGGIRTGVEWARTYDRRLVENKDWV</sequence>
<protein>
    <submittedName>
        <fullName evidence="2">Predicted protein</fullName>
    </submittedName>
</protein>
<dbReference type="EMBL" id="FP929121">
    <property type="protein sequence ID" value="CBX94302.1"/>
    <property type="molecule type" value="Genomic_DNA"/>
</dbReference>
<name>E4ZSC2_LEPMJ</name>
<feature type="region of interest" description="Disordered" evidence="1">
    <location>
        <begin position="43"/>
        <end position="70"/>
    </location>
</feature>
<dbReference type="VEuPathDB" id="FungiDB:LEMA_P122810.1"/>
<proteinExistence type="predicted"/>
<dbReference type="InParanoid" id="E4ZSC2"/>
<reference evidence="3" key="1">
    <citation type="journal article" date="2011" name="Nat. Commun.">
        <title>Effector diversification within compartments of the Leptosphaeria maculans genome affected by Repeat-Induced Point mutations.</title>
        <authorList>
            <person name="Rouxel T."/>
            <person name="Grandaubert J."/>
            <person name="Hane J.K."/>
            <person name="Hoede C."/>
            <person name="van de Wouw A.P."/>
            <person name="Couloux A."/>
            <person name="Dominguez V."/>
            <person name="Anthouard V."/>
            <person name="Bally P."/>
            <person name="Bourras S."/>
            <person name="Cozijnsen A.J."/>
            <person name="Ciuffetti L.M."/>
            <person name="Degrave A."/>
            <person name="Dilmaghani A."/>
            <person name="Duret L."/>
            <person name="Fudal I."/>
            <person name="Goodwin S.B."/>
            <person name="Gout L."/>
            <person name="Glaser N."/>
            <person name="Linglin J."/>
            <person name="Kema G.H.J."/>
            <person name="Lapalu N."/>
            <person name="Lawrence C.B."/>
            <person name="May K."/>
            <person name="Meyer M."/>
            <person name="Ollivier B."/>
            <person name="Poulain J."/>
            <person name="Schoch C.L."/>
            <person name="Simon A."/>
            <person name="Spatafora J.W."/>
            <person name="Stachowiak A."/>
            <person name="Turgeon B.G."/>
            <person name="Tyler B.M."/>
            <person name="Vincent D."/>
            <person name="Weissenbach J."/>
            <person name="Amselem J."/>
            <person name="Quesneville H."/>
            <person name="Oliver R.P."/>
            <person name="Wincker P."/>
            <person name="Balesdent M.-H."/>
            <person name="Howlett B.J."/>
        </authorList>
    </citation>
    <scope>NUCLEOTIDE SEQUENCE [LARGE SCALE GENOMIC DNA]</scope>
    <source>
        <strain evidence="3">JN3 / isolate v23.1.3 / race Av1-4-5-6-7-8</strain>
    </source>
</reference>
<evidence type="ECO:0000256" key="1">
    <source>
        <dbReference type="SAM" id="MobiDB-lite"/>
    </source>
</evidence>
<feature type="region of interest" description="Disordered" evidence="1">
    <location>
        <begin position="1"/>
        <end position="29"/>
    </location>
</feature>
<evidence type="ECO:0000313" key="2">
    <source>
        <dbReference type="EMBL" id="CBX94302.1"/>
    </source>
</evidence>
<organism evidence="3">
    <name type="scientific">Leptosphaeria maculans (strain JN3 / isolate v23.1.3 / race Av1-4-5-6-7-8)</name>
    <name type="common">Blackleg fungus</name>
    <name type="synonym">Phoma lingam</name>
    <dbReference type="NCBI Taxonomy" id="985895"/>
    <lineage>
        <taxon>Eukaryota</taxon>
        <taxon>Fungi</taxon>
        <taxon>Dikarya</taxon>
        <taxon>Ascomycota</taxon>
        <taxon>Pezizomycotina</taxon>
        <taxon>Dothideomycetes</taxon>
        <taxon>Pleosporomycetidae</taxon>
        <taxon>Pleosporales</taxon>
        <taxon>Pleosporineae</taxon>
        <taxon>Leptosphaeriaceae</taxon>
        <taxon>Plenodomus</taxon>
        <taxon>Plenodomus lingam/Leptosphaeria maculans species complex</taxon>
    </lineage>
</organism>
<keyword evidence="3" id="KW-1185">Reference proteome</keyword>
<accession>E4ZSC2</accession>